<dbReference type="EMBL" id="PKSL01000336">
    <property type="protein sequence ID" value="POV95600.1"/>
    <property type="molecule type" value="Genomic_DNA"/>
</dbReference>
<gene>
    <name evidence="1" type="ORF">PSTT_16160</name>
</gene>
<dbReference type="PANTHER" id="PTHR33069">
    <property type="entry name" value="CHROMOSOME 7, WHOLE GENOME SHOTGUN SEQUENCE-RELATED"/>
    <property type="match status" value="1"/>
</dbReference>
<dbReference type="VEuPathDB" id="FungiDB:PSHT_15478"/>
<keyword evidence="2" id="KW-1185">Reference proteome</keyword>
<dbReference type="PANTHER" id="PTHR33069:SF3">
    <property type="entry name" value="DYNEIN HEAVY CHAIN TAIL DOMAIN-CONTAINING PROTEIN"/>
    <property type="match status" value="1"/>
</dbReference>
<protein>
    <submittedName>
        <fullName evidence="1">Uncharacterized protein</fullName>
    </submittedName>
</protein>
<dbReference type="VEuPathDB" id="FungiDB:PSTT_16160"/>
<organism evidence="1 2">
    <name type="scientific">Puccinia striiformis</name>
    <dbReference type="NCBI Taxonomy" id="27350"/>
    <lineage>
        <taxon>Eukaryota</taxon>
        <taxon>Fungi</taxon>
        <taxon>Dikarya</taxon>
        <taxon>Basidiomycota</taxon>
        <taxon>Pucciniomycotina</taxon>
        <taxon>Pucciniomycetes</taxon>
        <taxon>Pucciniales</taxon>
        <taxon>Pucciniaceae</taxon>
        <taxon>Puccinia</taxon>
    </lineage>
</organism>
<sequence>MNPSNFATNDERSCYDMILSNLVRLEFILNGFEHYKVRITAFRVPAEEVEGALQLSRFLAAWVELFNKFSLSPLGAQSGAQSIITSWSNIIKETNLLIAQLDTLIHLVQQVFLCQAQANWLEGIEKIEAALVLISHPIVSNDNKDDDDESTVIVKNIIKFREAAIPCIKLLQIYVKKLWQLINSQPLIFDPPPSIFEKDGRLQSLLNYFKKSDINNYLENLKSVLLVGVPSRLSIERAIFKTLHLFNQCPEIWNIYLDLLLESDNPAINRDLVIDTGEWLNSWEKLFLVAACN</sequence>
<proteinExistence type="predicted"/>
<evidence type="ECO:0000313" key="1">
    <source>
        <dbReference type="EMBL" id="POV95600.1"/>
    </source>
</evidence>
<accession>A0A2S4UEC3</accession>
<evidence type="ECO:0000313" key="2">
    <source>
        <dbReference type="Proteomes" id="UP000239156"/>
    </source>
</evidence>
<name>A0A2S4UEC3_9BASI</name>
<reference evidence="1" key="1">
    <citation type="submission" date="2017-12" db="EMBL/GenBank/DDBJ databases">
        <title>Gene loss provides genomic basis for host adaptation in cereal stripe rust fungi.</title>
        <authorList>
            <person name="Xia C."/>
        </authorList>
    </citation>
    <scope>NUCLEOTIDE SEQUENCE [LARGE SCALE GENOMIC DNA]</scope>
    <source>
        <strain evidence="1">93-210</strain>
    </source>
</reference>
<comment type="caution">
    <text evidence="1">The sequence shown here is derived from an EMBL/GenBank/DDBJ whole genome shotgun (WGS) entry which is preliminary data.</text>
</comment>
<dbReference type="Proteomes" id="UP000239156">
    <property type="component" value="Unassembled WGS sequence"/>
</dbReference>
<dbReference type="AlphaFoldDB" id="A0A2S4UEC3"/>